<reference evidence="2" key="2">
    <citation type="submission" date="2023-02" db="EMBL/GenBank/DDBJ databases">
        <authorList>
            <person name="Rayyan A."/>
            <person name="Meyer T."/>
            <person name="Kyndt J.A."/>
        </authorList>
    </citation>
    <scope>NUCLEOTIDE SEQUENCE</scope>
    <source>
        <strain evidence="2">DSM 9987</strain>
    </source>
</reference>
<keyword evidence="1" id="KW-0472">Membrane</keyword>
<protein>
    <submittedName>
        <fullName evidence="2">Uncharacterized protein</fullName>
    </submittedName>
</protein>
<reference evidence="2" key="1">
    <citation type="journal article" date="2023" name="Microbiol Resour">
        <title>Genome Sequences of Rhodoplanes serenus and Two Thermotolerant Strains, Rhodoplanes tepidamans and 'Rhodoplanes cryptolactis,' Further Refine the Genus.</title>
        <authorList>
            <person name="Rayyan A.A."/>
            <person name="Kyndt J.A."/>
        </authorList>
    </citation>
    <scope>NUCLEOTIDE SEQUENCE</scope>
    <source>
        <strain evidence="2">DSM 9987</strain>
    </source>
</reference>
<evidence type="ECO:0000313" key="2">
    <source>
        <dbReference type="EMBL" id="MDC7784187.1"/>
    </source>
</evidence>
<keyword evidence="3" id="KW-1185">Reference proteome</keyword>
<dbReference type="EMBL" id="JAQQLI010000001">
    <property type="protein sequence ID" value="MDC7784187.1"/>
    <property type="molecule type" value="Genomic_DNA"/>
</dbReference>
<evidence type="ECO:0000313" key="3">
    <source>
        <dbReference type="Proteomes" id="UP001165652"/>
    </source>
</evidence>
<organism evidence="2 3">
    <name type="scientific">Rhodoplanes tepidamans</name>
    <name type="common">Rhodoplanes cryptolactis</name>
    <dbReference type="NCBI Taxonomy" id="200616"/>
    <lineage>
        <taxon>Bacteria</taxon>
        <taxon>Pseudomonadati</taxon>
        <taxon>Pseudomonadota</taxon>
        <taxon>Alphaproteobacteria</taxon>
        <taxon>Hyphomicrobiales</taxon>
        <taxon>Nitrobacteraceae</taxon>
        <taxon>Rhodoplanes</taxon>
    </lineage>
</organism>
<feature type="transmembrane region" description="Helical" evidence="1">
    <location>
        <begin position="42"/>
        <end position="66"/>
    </location>
</feature>
<keyword evidence="1" id="KW-1133">Transmembrane helix</keyword>
<name>A0ABT5J3E7_RHOTP</name>
<comment type="caution">
    <text evidence="2">The sequence shown here is derived from an EMBL/GenBank/DDBJ whole genome shotgun (WGS) entry which is preliminary data.</text>
</comment>
<dbReference type="RefSeq" id="WP_272775035.1">
    <property type="nucleotide sequence ID" value="NZ_JAQQLI010000001.1"/>
</dbReference>
<dbReference type="Proteomes" id="UP001165652">
    <property type="component" value="Unassembled WGS sequence"/>
</dbReference>
<sequence>MTETGRNFILFVLIGLLALPSGLCSAFFTIGGVGLLFEKDPVGQSLSVVFLGGALIGWIFCVLVLFGARRLRRAAGEPGRQGSGDPGGPSGAP</sequence>
<evidence type="ECO:0000256" key="1">
    <source>
        <dbReference type="SAM" id="Phobius"/>
    </source>
</evidence>
<gene>
    <name evidence="2" type="ORF">PQJ73_00685</name>
</gene>
<accession>A0ABT5J3E7</accession>
<proteinExistence type="predicted"/>
<keyword evidence="1" id="KW-0812">Transmembrane</keyword>